<protein>
    <submittedName>
        <fullName evidence="1">Uncharacterized protein</fullName>
    </submittedName>
</protein>
<organism evidence="1 2">
    <name type="scientific">Meloidogyne enterolobii</name>
    <name type="common">Root-knot nematode worm</name>
    <name type="synonym">Meloidogyne mayaguensis</name>
    <dbReference type="NCBI Taxonomy" id="390850"/>
    <lineage>
        <taxon>Eukaryota</taxon>
        <taxon>Metazoa</taxon>
        <taxon>Ecdysozoa</taxon>
        <taxon>Nematoda</taxon>
        <taxon>Chromadorea</taxon>
        <taxon>Rhabditida</taxon>
        <taxon>Tylenchina</taxon>
        <taxon>Tylenchomorpha</taxon>
        <taxon>Tylenchoidea</taxon>
        <taxon>Meloidogynidae</taxon>
        <taxon>Meloidogyninae</taxon>
        <taxon>Meloidogyne</taxon>
    </lineage>
</organism>
<gene>
    <name evidence="1" type="ORF">MENTE1834_LOCUS2146</name>
</gene>
<dbReference type="Proteomes" id="UP001497535">
    <property type="component" value="Unassembled WGS sequence"/>
</dbReference>
<dbReference type="EMBL" id="CAVMJV010000002">
    <property type="protein sequence ID" value="CAK5012527.1"/>
    <property type="molecule type" value="Genomic_DNA"/>
</dbReference>
<keyword evidence="2" id="KW-1185">Reference proteome</keyword>
<comment type="caution">
    <text evidence="1">The sequence shown here is derived from an EMBL/GenBank/DDBJ whole genome shotgun (WGS) entry which is preliminary data.</text>
</comment>
<name>A0ACB0XQ68_MELEN</name>
<evidence type="ECO:0000313" key="2">
    <source>
        <dbReference type="Proteomes" id="UP001497535"/>
    </source>
</evidence>
<evidence type="ECO:0000313" key="1">
    <source>
        <dbReference type="EMBL" id="CAK5012527.1"/>
    </source>
</evidence>
<reference evidence="1" key="1">
    <citation type="submission" date="2023-11" db="EMBL/GenBank/DDBJ databases">
        <authorList>
            <person name="Poullet M."/>
        </authorList>
    </citation>
    <scope>NUCLEOTIDE SEQUENCE</scope>
    <source>
        <strain evidence="1">E1834</strain>
    </source>
</reference>
<proteinExistence type="predicted"/>
<accession>A0ACB0XQ68</accession>
<sequence>MYIPYLNCRNQIHDLLNGVLVYAHLVYLDLLFLDLVNGYFLLAQLYVNILINS</sequence>